<dbReference type="PROSITE" id="PS51257">
    <property type="entry name" value="PROKAR_LIPOPROTEIN"/>
    <property type="match status" value="1"/>
</dbReference>
<sequence>MGSSSSRRCRISSGVCVAVALILAFLACCVACASGAVPALYVLGDSQADVGNNNYLPESLLRANFPHNGVDYPGGKATGRFSNGYNFVDLVASSLGLDSPPPYLSIRNSSNSTIYLKGINFASGGAGVSDLTNKGQCISFDEQIERDYSKVHAALVKRLGKRNASTHLGESLFVVAIGGNDIIMQVLFSPVTELLSTQKQFISTLADTLKRQLQSLYDLGMRRLFIVGAAPLGCCPLLREQSPTKACQAEANSMAATYNDAAAELLRGMAKRHRDMSYAFFDTSTALLQAIHDPKARGYTEVKAACCGLGVNNAMFLCAPDSKYCSNRTTHMFWDLVHPTEMTSKKLMNVAFNGSAPLVSPINVKELTQC</sequence>
<dbReference type="EnsemblPlants" id="OB03G32930.1">
    <property type="protein sequence ID" value="OB03G32930.1"/>
    <property type="gene ID" value="OB03G32930"/>
</dbReference>
<feature type="signal peptide" evidence="4">
    <location>
        <begin position="1"/>
        <end position="35"/>
    </location>
</feature>
<name>J3LQG7_ORYBR</name>
<comment type="similarity">
    <text evidence="1">Belongs to the 'GDSL' lipolytic enzyme family.</text>
</comment>
<evidence type="ECO:0000313" key="5">
    <source>
        <dbReference type="EnsemblPlants" id="OB03G32930.1"/>
    </source>
</evidence>
<dbReference type="SUPFAM" id="SSF52266">
    <property type="entry name" value="SGNH hydrolase"/>
    <property type="match status" value="1"/>
</dbReference>
<feature type="chain" id="PRO_5003774129" description="GDSL esterase/lipase" evidence="4">
    <location>
        <begin position="36"/>
        <end position="370"/>
    </location>
</feature>
<evidence type="ECO:0000256" key="1">
    <source>
        <dbReference type="ARBA" id="ARBA00008668"/>
    </source>
</evidence>
<dbReference type="GO" id="GO:0016788">
    <property type="term" value="F:hydrolase activity, acting on ester bonds"/>
    <property type="evidence" value="ECO:0007669"/>
    <property type="project" value="InterPro"/>
</dbReference>
<keyword evidence="3" id="KW-0442">Lipid degradation</keyword>
<dbReference type="Gramene" id="OB03G32930.1">
    <property type="protein sequence ID" value="OB03G32930.1"/>
    <property type="gene ID" value="OB03G32930"/>
</dbReference>
<dbReference type="Gene3D" id="3.40.50.1110">
    <property type="entry name" value="SGNH hydrolase"/>
    <property type="match status" value="1"/>
</dbReference>
<reference evidence="5" key="1">
    <citation type="journal article" date="2013" name="Nat. Commun.">
        <title>Whole-genome sequencing of Oryza brachyantha reveals mechanisms underlying Oryza genome evolution.</title>
        <authorList>
            <person name="Chen J."/>
            <person name="Huang Q."/>
            <person name="Gao D."/>
            <person name="Wang J."/>
            <person name="Lang Y."/>
            <person name="Liu T."/>
            <person name="Li B."/>
            <person name="Bai Z."/>
            <person name="Luis Goicoechea J."/>
            <person name="Liang C."/>
            <person name="Chen C."/>
            <person name="Zhang W."/>
            <person name="Sun S."/>
            <person name="Liao Y."/>
            <person name="Zhang X."/>
            <person name="Yang L."/>
            <person name="Song C."/>
            <person name="Wang M."/>
            <person name="Shi J."/>
            <person name="Liu G."/>
            <person name="Liu J."/>
            <person name="Zhou H."/>
            <person name="Zhou W."/>
            <person name="Yu Q."/>
            <person name="An N."/>
            <person name="Chen Y."/>
            <person name="Cai Q."/>
            <person name="Wang B."/>
            <person name="Liu B."/>
            <person name="Min J."/>
            <person name="Huang Y."/>
            <person name="Wu H."/>
            <person name="Li Z."/>
            <person name="Zhang Y."/>
            <person name="Yin Y."/>
            <person name="Song W."/>
            <person name="Jiang J."/>
            <person name="Jackson S.A."/>
            <person name="Wing R.A."/>
            <person name="Wang J."/>
            <person name="Chen M."/>
        </authorList>
    </citation>
    <scope>NUCLEOTIDE SEQUENCE [LARGE SCALE GENOMIC DNA]</scope>
    <source>
        <strain evidence="5">cv. IRGC 101232</strain>
    </source>
</reference>
<keyword evidence="4" id="KW-0732">Signal</keyword>
<dbReference type="OMA" id="LTNKGQC"/>
<protein>
    <recommendedName>
        <fullName evidence="7">GDSL esterase/lipase</fullName>
    </recommendedName>
</protein>
<dbReference type="GO" id="GO:0016042">
    <property type="term" value="P:lipid catabolic process"/>
    <property type="evidence" value="ECO:0007669"/>
    <property type="project" value="UniProtKB-KW"/>
</dbReference>
<dbReference type="Proteomes" id="UP000006038">
    <property type="component" value="Chromosome 3"/>
</dbReference>
<keyword evidence="6" id="KW-1185">Reference proteome</keyword>
<dbReference type="Pfam" id="PF00657">
    <property type="entry name" value="Lipase_GDSL"/>
    <property type="match status" value="1"/>
</dbReference>
<dbReference type="AlphaFoldDB" id="J3LQG7"/>
<keyword evidence="3" id="KW-0443">Lipid metabolism</keyword>
<reference evidence="5" key="2">
    <citation type="submission" date="2013-04" db="UniProtKB">
        <authorList>
            <consortium name="EnsemblPlants"/>
        </authorList>
    </citation>
    <scope>IDENTIFICATION</scope>
</reference>
<organism evidence="5">
    <name type="scientific">Oryza brachyantha</name>
    <name type="common">malo sina</name>
    <dbReference type="NCBI Taxonomy" id="4533"/>
    <lineage>
        <taxon>Eukaryota</taxon>
        <taxon>Viridiplantae</taxon>
        <taxon>Streptophyta</taxon>
        <taxon>Embryophyta</taxon>
        <taxon>Tracheophyta</taxon>
        <taxon>Spermatophyta</taxon>
        <taxon>Magnoliopsida</taxon>
        <taxon>Liliopsida</taxon>
        <taxon>Poales</taxon>
        <taxon>Poaceae</taxon>
        <taxon>BOP clade</taxon>
        <taxon>Oryzoideae</taxon>
        <taxon>Oryzeae</taxon>
        <taxon>Oryzinae</taxon>
        <taxon>Oryza</taxon>
    </lineage>
</organism>
<dbReference type="PANTHER" id="PTHR45648:SF48">
    <property type="entry name" value="OS03G0581400 PROTEIN"/>
    <property type="match status" value="1"/>
</dbReference>
<dbReference type="InterPro" id="IPR035669">
    <property type="entry name" value="SGNH_plant_lipase-like"/>
</dbReference>
<dbReference type="HOGENOM" id="CLU_015101_0_2_1"/>
<dbReference type="eggNOG" id="KOG0017">
    <property type="taxonomic scope" value="Eukaryota"/>
</dbReference>
<dbReference type="CDD" id="cd01837">
    <property type="entry name" value="SGNH_plant_lipase_like"/>
    <property type="match status" value="1"/>
</dbReference>
<evidence type="ECO:0000256" key="3">
    <source>
        <dbReference type="ARBA" id="ARBA00022963"/>
    </source>
</evidence>
<accession>J3LQG7</accession>
<evidence type="ECO:0000256" key="2">
    <source>
        <dbReference type="ARBA" id="ARBA00022801"/>
    </source>
</evidence>
<proteinExistence type="inferred from homology"/>
<evidence type="ECO:0000313" key="6">
    <source>
        <dbReference type="Proteomes" id="UP000006038"/>
    </source>
</evidence>
<dbReference type="PANTHER" id="PTHR45648">
    <property type="entry name" value="GDSL LIPASE/ACYLHYDROLASE FAMILY PROTEIN (AFU_ORTHOLOGUE AFUA_4G14700)"/>
    <property type="match status" value="1"/>
</dbReference>
<keyword evidence="2" id="KW-0378">Hydrolase</keyword>
<evidence type="ECO:0000256" key="4">
    <source>
        <dbReference type="SAM" id="SignalP"/>
    </source>
</evidence>
<dbReference type="InterPro" id="IPR001087">
    <property type="entry name" value="GDSL"/>
</dbReference>
<evidence type="ECO:0008006" key="7">
    <source>
        <dbReference type="Google" id="ProtNLM"/>
    </source>
</evidence>
<dbReference type="InterPro" id="IPR051058">
    <property type="entry name" value="GDSL_Est/Lipase"/>
</dbReference>
<dbReference type="InterPro" id="IPR036514">
    <property type="entry name" value="SGNH_hydro_sf"/>
</dbReference>